<accession>A0A316UMZ8</accession>
<evidence type="ECO:0000256" key="1">
    <source>
        <dbReference type="SAM" id="SignalP"/>
    </source>
</evidence>
<dbReference type="AlphaFoldDB" id="A0A316UMZ8"/>
<evidence type="ECO:0000313" key="3">
    <source>
        <dbReference type="Proteomes" id="UP000245884"/>
    </source>
</evidence>
<name>A0A316UMZ8_9BASI</name>
<feature type="signal peptide" evidence="1">
    <location>
        <begin position="1"/>
        <end position="23"/>
    </location>
</feature>
<dbReference type="EMBL" id="KZ819671">
    <property type="protein sequence ID" value="PWN26636.1"/>
    <property type="molecule type" value="Genomic_DNA"/>
</dbReference>
<dbReference type="GeneID" id="37030198"/>
<protein>
    <submittedName>
        <fullName evidence="2">Uncharacterized protein</fullName>
    </submittedName>
</protein>
<sequence length="155" mass="17388">MTPLLPLLANALALLPLAPLTVAKHVVCSWRPGIATPDKYGFNRFCSATSYTTTTHDKTTAEFKCKHLFEGNTVKPATWNVLGDGILEFASPCGMGGWFAEGEHAWCPDSSFAMCTDETHGDECWYMDKRDDCEWPTKFTVDTLPTSVELWYRRK</sequence>
<reference evidence="2 3" key="1">
    <citation type="journal article" date="2018" name="Mol. Biol. Evol.">
        <title>Broad Genomic Sampling Reveals a Smut Pathogenic Ancestry of the Fungal Clade Ustilaginomycotina.</title>
        <authorList>
            <person name="Kijpornyongpan T."/>
            <person name="Mondo S.J."/>
            <person name="Barry K."/>
            <person name="Sandor L."/>
            <person name="Lee J."/>
            <person name="Lipzen A."/>
            <person name="Pangilinan J."/>
            <person name="LaButti K."/>
            <person name="Hainaut M."/>
            <person name="Henrissat B."/>
            <person name="Grigoriev I.V."/>
            <person name="Spatafora J.W."/>
            <person name="Aime M.C."/>
        </authorList>
    </citation>
    <scope>NUCLEOTIDE SEQUENCE [LARGE SCALE GENOMIC DNA]</scope>
    <source>
        <strain evidence="2 3">MCA 5214</strain>
    </source>
</reference>
<dbReference type="RefSeq" id="XP_025361248.1">
    <property type="nucleotide sequence ID" value="XM_025508375.1"/>
</dbReference>
<dbReference type="Proteomes" id="UP000245884">
    <property type="component" value="Unassembled WGS sequence"/>
</dbReference>
<gene>
    <name evidence="2" type="ORF">BDZ90DRAFT_261436</name>
</gene>
<organism evidence="2 3">
    <name type="scientific">Jaminaea rosea</name>
    <dbReference type="NCBI Taxonomy" id="1569628"/>
    <lineage>
        <taxon>Eukaryota</taxon>
        <taxon>Fungi</taxon>
        <taxon>Dikarya</taxon>
        <taxon>Basidiomycota</taxon>
        <taxon>Ustilaginomycotina</taxon>
        <taxon>Exobasidiomycetes</taxon>
        <taxon>Microstromatales</taxon>
        <taxon>Microstromatales incertae sedis</taxon>
        <taxon>Jaminaea</taxon>
    </lineage>
</organism>
<keyword evidence="1" id="KW-0732">Signal</keyword>
<keyword evidence="3" id="KW-1185">Reference proteome</keyword>
<feature type="chain" id="PRO_5016454919" evidence="1">
    <location>
        <begin position="24"/>
        <end position="155"/>
    </location>
</feature>
<proteinExistence type="predicted"/>
<evidence type="ECO:0000313" key="2">
    <source>
        <dbReference type="EMBL" id="PWN26636.1"/>
    </source>
</evidence>